<dbReference type="InterPro" id="IPR044946">
    <property type="entry name" value="Restrct_endonuc_typeI_TRD_sf"/>
</dbReference>
<organism evidence="4 5">
    <name type="scientific">Planomonospora venezuelensis</name>
    <dbReference type="NCBI Taxonomy" id="1999"/>
    <lineage>
        <taxon>Bacteria</taxon>
        <taxon>Bacillati</taxon>
        <taxon>Actinomycetota</taxon>
        <taxon>Actinomycetes</taxon>
        <taxon>Streptosporangiales</taxon>
        <taxon>Streptosporangiaceae</taxon>
        <taxon>Planomonospora</taxon>
    </lineage>
</organism>
<dbReference type="SUPFAM" id="SSF53335">
    <property type="entry name" value="S-adenosyl-L-methionine-dependent methyltransferases"/>
    <property type="match status" value="1"/>
</dbReference>
<reference evidence="4 5" key="1">
    <citation type="submission" date="2020-08" db="EMBL/GenBank/DDBJ databases">
        <title>Genomic Encyclopedia of Type Strains, Phase III (KMG-III): the genomes of soil and plant-associated and newly described type strains.</title>
        <authorList>
            <person name="Whitman W."/>
        </authorList>
    </citation>
    <scope>NUCLEOTIDE SEQUENCE [LARGE SCALE GENOMIC DNA]</scope>
    <source>
        <strain evidence="4 5">CECT 3303</strain>
    </source>
</reference>
<dbReference type="InterPro" id="IPR003356">
    <property type="entry name" value="DNA_methylase_A-5"/>
</dbReference>
<evidence type="ECO:0000256" key="2">
    <source>
        <dbReference type="ARBA" id="ARBA00023125"/>
    </source>
</evidence>
<dbReference type="InterPro" id="IPR052916">
    <property type="entry name" value="Type-I_RE_MTase_Subunit"/>
</dbReference>
<dbReference type="PANTHER" id="PTHR42998">
    <property type="entry name" value="TYPE I RESTRICTION ENZYME HINDVIIP M PROTEIN-RELATED"/>
    <property type="match status" value="1"/>
</dbReference>
<comment type="caution">
    <text evidence="4">The sequence shown here is derived from an EMBL/GenBank/DDBJ whole genome shotgun (WGS) entry which is preliminary data.</text>
</comment>
<dbReference type="PANTHER" id="PTHR42998:SF1">
    <property type="entry name" value="TYPE I RESTRICTION ENZYME HINDI METHYLASE SUBUNIT"/>
    <property type="match status" value="1"/>
</dbReference>
<dbReference type="Proteomes" id="UP000562352">
    <property type="component" value="Unassembled WGS sequence"/>
</dbReference>
<dbReference type="Gene3D" id="3.90.220.20">
    <property type="entry name" value="DNA methylase specificity domains"/>
    <property type="match status" value="1"/>
</dbReference>
<protein>
    <recommendedName>
        <fullName evidence="3">DNA methylase adenine-specific domain-containing protein</fullName>
    </recommendedName>
</protein>
<gene>
    <name evidence="4" type="ORF">FHS22_005390</name>
</gene>
<dbReference type="GO" id="GO:0009307">
    <property type="term" value="P:DNA restriction-modification system"/>
    <property type="evidence" value="ECO:0007669"/>
    <property type="project" value="UniProtKB-KW"/>
</dbReference>
<dbReference type="EMBL" id="JACHJJ010000021">
    <property type="protein sequence ID" value="MBB5966099.1"/>
    <property type="molecule type" value="Genomic_DNA"/>
</dbReference>
<name>A0A841D9C8_PLAVE</name>
<dbReference type="PRINTS" id="PR00507">
    <property type="entry name" value="N12N6MTFRASE"/>
</dbReference>
<dbReference type="Gene3D" id="3.40.50.150">
    <property type="entry name" value="Vaccinia Virus protein VP39"/>
    <property type="match status" value="1"/>
</dbReference>
<dbReference type="Pfam" id="PF02384">
    <property type="entry name" value="N6_Mtase"/>
    <property type="match status" value="1"/>
</dbReference>
<proteinExistence type="predicted"/>
<accession>A0A841D9C8</accession>
<keyword evidence="1" id="KW-0680">Restriction system</keyword>
<dbReference type="AlphaFoldDB" id="A0A841D9C8"/>
<sequence>MHAWTAFVGQYSGWYGIAVRITAQSRRFDWRVGVTTEDGATVTAGDIARLAGVGRAAVSNWRRRFGDFPEPVGGTASSPLFSLAEVESWLRAQGKLQELPEDELLWQQVRNSADDLHLLSLVSRLAAAIAHRRLGTLLRGEDSAIAEALPELVVGRSDVPLIRATAALAEARGPEETVEFLYTRYTEAHSRRVQAISPEVARLMAAFVEPRATEVFDPSCGHGGLLIAAGSDSGKIRAVGQERDEAAARLAGARLAVRGIDAEVRPGDALTGDGFPRLQADAVLCSPPFSERGWGYEELAGDPRWQYGLPPRGESELAWVQHCLAHARPGGQVVVLMPPAAANRRSGRRVRSQLIRAGALRAVVALPSGAAPQSAMPPHLWLLRRPETGDRIPSHVLMIDATGSREAVVSAWNSFVADPQGETAGGSRTVPVIDLLDDEVDLTPARYLVRPAASPGGVGRTREDLLSATAELTRLAPAVTESPREPFSMATLGELARAGRLQIVQTPMRMETAAGELALLTARDVLLGRGPTGRGGDGPGLVVARPGDVVVSVTSRTPAARVVEGEIALGPHLVLVRPDPDFFDPYFVAGFLKVSARQSAGSLSGASRLDVRRAQVPRLPLTEQRRYGEVFRRLEHFEGALRRANEAGELLGRLVLEGLAAGELQPGPQG</sequence>
<evidence type="ECO:0000313" key="4">
    <source>
        <dbReference type="EMBL" id="MBB5966099.1"/>
    </source>
</evidence>
<keyword evidence="2" id="KW-0238">DNA-binding</keyword>
<feature type="domain" description="DNA methylase adenine-specific" evidence="3">
    <location>
        <begin position="197"/>
        <end position="406"/>
    </location>
</feature>
<dbReference type="RefSeq" id="WP_184945954.1">
    <property type="nucleotide sequence ID" value="NZ_BAAAWZ010000004.1"/>
</dbReference>
<keyword evidence="5" id="KW-1185">Reference proteome</keyword>
<dbReference type="SUPFAM" id="SSF116734">
    <property type="entry name" value="DNA methylase specificity domain"/>
    <property type="match status" value="1"/>
</dbReference>
<evidence type="ECO:0000313" key="5">
    <source>
        <dbReference type="Proteomes" id="UP000562352"/>
    </source>
</evidence>
<dbReference type="InterPro" id="IPR029063">
    <property type="entry name" value="SAM-dependent_MTases_sf"/>
</dbReference>
<dbReference type="GO" id="GO:0003677">
    <property type="term" value="F:DNA binding"/>
    <property type="evidence" value="ECO:0007669"/>
    <property type="project" value="UniProtKB-KW"/>
</dbReference>
<dbReference type="GO" id="GO:0008170">
    <property type="term" value="F:N-methyltransferase activity"/>
    <property type="evidence" value="ECO:0007669"/>
    <property type="project" value="InterPro"/>
</dbReference>
<evidence type="ECO:0000256" key="1">
    <source>
        <dbReference type="ARBA" id="ARBA00022747"/>
    </source>
</evidence>
<evidence type="ECO:0000259" key="3">
    <source>
        <dbReference type="Pfam" id="PF02384"/>
    </source>
</evidence>